<evidence type="ECO:0000313" key="2">
    <source>
        <dbReference type="Proteomes" id="UP000265341"/>
    </source>
</evidence>
<comment type="caution">
    <text evidence="1">The sequence shown here is derived from an EMBL/GenBank/DDBJ whole genome shotgun (WGS) entry which is preliminary data.</text>
</comment>
<keyword evidence="2" id="KW-1185">Reference proteome</keyword>
<protein>
    <recommendedName>
        <fullName evidence="3">Antibiotic biosynthesis monooxygenase</fullName>
    </recommendedName>
</protein>
<dbReference type="EMBL" id="QWLA01000041">
    <property type="protein sequence ID" value="RIH85524.1"/>
    <property type="molecule type" value="Genomic_DNA"/>
</dbReference>
<organism evidence="1 2">
    <name type="scientific">Calidithermus roseus</name>
    <dbReference type="NCBI Taxonomy" id="1644118"/>
    <lineage>
        <taxon>Bacteria</taxon>
        <taxon>Thermotogati</taxon>
        <taxon>Deinococcota</taxon>
        <taxon>Deinococci</taxon>
        <taxon>Thermales</taxon>
        <taxon>Thermaceae</taxon>
        <taxon>Calidithermus</taxon>
    </lineage>
</organism>
<reference evidence="1 2" key="1">
    <citation type="submission" date="2018-08" db="EMBL/GenBank/DDBJ databases">
        <title>Meiothermus roseus NBRC 110900 genome sequencing project.</title>
        <authorList>
            <person name="Da Costa M.S."/>
            <person name="Albuquerque L."/>
            <person name="Raposo P."/>
            <person name="Froufe H.J.C."/>
            <person name="Barroso C.S."/>
            <person name="Egas C."/>
        </authorList>
    </citation>
    <scope>NUCLEOTIDE SEQUENCE [LARGE SCALE GENOMIC DNA]</scope>
    <source>
        <strain evidence="1 2">NBRC 110900</strain>
    </source>
</reference>
<proteinExistence type="predicted"/>
<gene>
    <name evidence="1" type="ORF">Mrose_02198</name>
</gene>
<sequence length="89" mass="10125">MAIAIYADVPGQTREGYEETIRVLGDLLKGAPGFIMHYGHPIEGGWRVVEVWESAKDAAEWFAKYVRPNLPADIKPERHVQELHTLILR</sequence>
<dbReference type="InterPro" id="IPR011008">
    <property type="entry name" value="Dimeric_a/b-barrel"/>
</dbReference>
<dbReference type="Proteomes" id="UP000265341">
    <property type="component" value="Unassembled WGS sequence"/>
</dbReference>
<evidence type="ECO:0000313" key="1">
    <source>
        <dbReference type="EMBL" id="RIH85524.1"/>
    </source>
</evidence>
<name>A0A399ELC0_9DEIN</name>
<dbReference type="SUPFAM" id="SSF54909">
    <property type="entry name" value="Dimeric alpha+beta barrel"/>
    <property type="match status" value="1"/>
</dbReference>
<dbReference type="OrthoDB" id="1550900at2"/>
<evidence type="ECO:0008006" key="3">
    <source>
        <dbReference type="Google" id="ProtNLM"/>
    </source>
</evidence>
<dbReference type="AlphaFoldDB" id="A0A399ELC0"/>
<accession>A0A399ELC0</accession>
<dbReference type="RefSeq" id="WP_119278221.1">
    <property type="nucleotide sequence ID" value="NZ_QWLA01000041.1"/>
</dbReference>